<reference evidence="1 2" key="1">
    <citation type="submission" date="2023-07" db="EMBL/GenBank/DDBJ databases">
        <title>Sorghum-associated microbial communities from plants grown in Nebraska, USA.</title>
        <authorList>
            <person name="Schachtman D."/>
        </authorList>
    </citation>
    <scope>NUCLEOTIDE SEQUENCE [LARGE SCALE GENOMIC DNA]</scope>
    <source>
        <strain evidence="1 2">BE107</strain>
    </source>
</reference>
<keyword evidence="2" id="KW-1185">Reference proteome</keyword>
<dbReference type="RefSeq" id="WP_310092619.1">
    <property type="nucleotide sequence ID" value="NZ_JAVDTT010000002.1"/>
</dbReference>
<gene>
    <name evidence="1" type="ORF">J2W94_001936</name>
</gene>
<evidence type="ECO:0008006" key="3">
    <source>
        <dbReference type="Google" id="ProtNLM"/>
    </source>
</evidence>
<evidence type="ECO:0000313" key="1">
    <source>
        <dbReference type="EMBL" id="MDR6841651.1"/>
    </source>
</evidence>
<evidence type="ECO:0000313" key="2">
    <source>
        <dbReference type="Proteomes" id="UP001254759"/>
    </source>
</evidence>
<sequence length="125" mass="14236">MTQTSFEIVFSTHSFGLMARVTGEATFENTVAYWRAIVAELDKRASPALLLIDEMTGTPLSEEHWRRLVEMMKGGPLERLRIAHVKPMGLERIEYCEIFALEAGMHARVFTDQTDAVIWLRHGLS</sequence>
<accession>A0ABU1RS88</accession>
<name>A0ABU1RS88_9GAMM</name>
<protein>
    <recommendedName>
        <fullName evidence="3">STAS/SEC14 domain-containing protein</fullName>
    </recommendedName>
</protein>
<dbReference type="EMBL" id="JAVDTT010000002">
    <property type="protein sequence ID" value="MDR6841651.1"/>
    <property type="molecule type" value="Genomic_DNA"/>
</dbReference>
<comment type="caution">
    <text evidence="1">The sequence shown here is derived from an EMBL/GenBank/DDBJ whole genome shotgun (WGS) entry which is preliminary data.</text>
</comment>
<dbReference type="Proteomes" id="UP001254759">
    <property type="component" value="Unassembled WGS sequence"/>
</dbReference>
<proteinExistence type="predicted"/>
<organism evidence="1 2">
    <name type="scientific">Pseudoxanthomonas sacheonensis</name>
    <dbReference type="NCBI Taxonomy" id="443615"/>
    <lineage>
        <taxon>Bacteria</taxon>
        <taxon>Pseudomonadati</taxon>
        <taxon>Pseudomonadota</taxon>
        <taxon>Gammaproteobacteria</taxon>
        <taxon>Lysobacterales</taxon>
        <taxon>Lysobacteraceae</taxon>
        <taxon>Pseudoxanthomonas</taxon>
    </lineage>
</organism>